<dbReference type="GO" id="GO:0000467">
    <property type="term" value="P:exonucleolytic trimming to generate mature 3'-end of 5.8S rRNA from tricistronic rRNA transcript (SSU-rRNA, 5.8S rRNA, LSU-rRNA)"/>
    <property type="evidence" value="ECO:0007669"/>
    <property type="project" value="TreeGrafter"/>
</dbReference>
<proteinExistence type="inferred from homology"/>
<dbReference type="GO" id="GO:0000178">
    <property type="term" value="C:exosome (RNase complex)"/>
    <property type="evidence" value="ECO:0007669"/>
    <property type="project" value="UniProtKB-KW"/>
</dbReference>
<evidence type="ECO:0000259" key="6">
    <source>
        <dbReference type="PROSITE" id="PS50126"/>
    </source>
</evidence>
<dbReference type="CDD" id="cd22524">
    <property type="entry name" value="KH-I_Rrp4_prokar"/>
    <property type="match status" value="1"/>
</dbReference>
<dbReference type="Gene3D" id="2.40.50.140">
    <property type="entry name" value="Nucleic acid-binding proteins"/>
    <property type="match status" value="1"/>
</dbReference>
<comment type="subcellular location">
    <subcellularLocation>
        <location evidence="5">Cytoplasm</location>
    </subcellularLocation>
</comment>
<comment type="similarity">
    <text evidence="1 5">Belongs to the RRP4 family.</text>
</comment>
<name>A0A2R7Y4J5_9CREN</name>
<dbReference type="InterPro" id="IPR003029">
    <property type="entry name" value="S1_domain"/>
</dbReference>
<organism evidence="7 8">
    <name type="scientific">Zestosphaera tikiterensis</name>
    <dbReference type="NCBI Taxonomy" id="1973259"/>
    <lineage>
        <taxon>Archaea</taxon>
        <taxon>Thermoproteota</taxon>
        <taxon>Thermoprotei</taxon>
        <taxon>Desulfurococcales</taxon>
        <taxon>Desulfurococcaceae</taxon>
        <taxon>Zestosphaera</taxon>
    </lineage>
</organism>
<dbReference type="HAMAP" id="MF_00623">
    <property type="entry name" value="Exosome_Rrp4"/>
    <property type="match status" value="1"/>
</dbReference>
<feature type="domain" description="S1 motif" evidence="6">
    <location>
        <begin position="73"/>
        <end position="145"/>
    </location>
</feature>
<dbReference type="InterPro" id="IPR004087">
    <property type="entry name" value="KH_dom"/>
</dbReference>
<dbReference type="InterPro" id="IPR036612">
    <property type="entry name" value="KH_dom_type_1_sf"/>
</dbReference>
<dbReference type="PROSITE" id="PS50126">
    <property type="entry name" value="S1"/>
    <property type="match status" value="1"/>
</dbReference>
<dbReference type="Gene3D" id="2.40.50.100">
    <property type="match status" value="1"/>
</dbReference>
<gene>
    <name evidence="5" type="primary">rrp4</name>
    <name evidence="7" type="ORF">B7O98_07290</name>
</gene>
<dbReference type="GO" id="GO:0008143">
    <property type="term" value="F:poly(A) binding"/>
    <property type="evidence" value="ECO:0007669"/>
    <property type="project" value="InterPro"/>
</dbReference>
<evidence type="ECO:0000256" key="1">
    <source>
        <dbReference type="ARBA" id="ARBA00009155"/>
    </source>
</evidence>
<dbReference type="GO" id="GO:0034475">
    <property type="term" value="P:U4 snRNA 3'-end processing"/>
    <property type="evidence" value="ECO:0007669"/>
    <property type="project" value="TreeGrafter"/>
</dbReference>
<dbReference type="InterPro" id="IPR023474">
    <property type="entry name" value="Rrp4"/>
</dbReference>
<dbReference type="InterPro" id="IPR012340">
    <property type="entry name" value="NA-bd_OB-fold"/>
</dbReference>
<dbReference type="AlphaFoldDB" id="A0A2R7Y4J5"/>
<keyword evidence="2 5" id="KW-0963">Cytoplasm</keyword>
<protein>
    <recommendedName>
        <fullName evidence="5">Exosome complex component Rrp4</fullName>
    </recommendedName>
</protein>
<dbReference type="SUPFAM" id="SSF110324">
    <property type="entry name" value="Ribosomal L27 protein-like"/>
    <property type="match status" value="1"/>
</dbReference>
<dbReference type="GO" id="GO:0071034">
    <property type="term" value="P:CUT catabolic process"/>
    <property type="evidence" value="ECO:0007669"/>
    <property type="project" value="TreeGrafter"/>
</dbReference>
<dbReference type="InterPro" id="IPR026699">
    <property type="entry name" value="Exosome_RNA_bind1/RRP40/RRP4"/>
</dbReference>
<keyword evidence="4 5" id="KW-0694">RNA-binding</keyword>
<reference evidence="7 8" key="1">
    <citation type="journal article" date="2018" name="Syst. Appl. Microbiol.">
        <title>A new symbiotic nanoarchaeote (Candidatus Nanoclepta minutus) and its host (Zestosphaera tikiterensis gen. nov., sp. nov.) from a New Zealand hot spring.</title>
        <authorList>
            <person name="St John E."/>
            <person name="Liu Y."/>
            <person name="Podar M."/>
            <person name="Stott M.B."/>
            <person name="Meneghin J."/>
            <person name="Chen Z."/>
            <person name="Lagutin K."/>
            <person name="Mitchell K."/>
            <person name="Reysenbach A.L."/>
        </authorList>
    </citation>
    <scope>NUCLEOTIDE SEQUENCE [LARGE SCALE GENOMIC DNA]</scope>
    <source>
        <strain evidence="7">NZ3</strain>
    </source>
</reference>
<dbReference type="Pfam" id="PF22625">
    <property type="entry name" value="ECR1_N_2"/>
    <property type="match status" value="1"/>
</dbReference>
<dbReference type="GO" id="GO:0005737">
    <property type="term" value="C:cytoplasm"/>
    <property type="evidence" value="ECO:0007669"/>
    <property type="project" value="UniProtKB-SubCell"/>
</dbReference>
<evidence type="ECO:0000256" key="5">
    <source>
        <dbReference type="HAMAP-Rule" id="MF_00623"/>
    </source>
</evidence>
<comment type="function">
    <text evidence="5">Non-catalytic component of the exosome, which is a complex involved in RNA degradation. Increases the RNA binding and the efficiency of RNA degradation. Confers strong poly(A) specificity to the exosome.</text>
</comment>
<dbReference type="SMART" id="SM00322">
    <property type="entry name" value="KH"/>
    <property type="match status" value="1"/>
</dbReference>
<comment type="subunit">
    <text evidence="5">Component of the archaeal exosome complex. Forms a trimer of Rrp4 and/or Csl4 subunits. The trimer associates with an hexameric ring-like arrangement composed of 3 Rrp41-Rrp42 heterodimers.</text>
</comment>
<accession>A0A2R7Y4J5</accession>
<dbReference type="Pfam" id="PF00013">
    <property type="entry name" value="KH_1"/>
    <property type="match status" value="1"/>
</dbReference>
<dbReference type="SUPFAM" id="SSF50249">
    <property type="entry name" value="Nucleic acid-binding proteins"/>
    <property type="match status" value="1"/>
</dbReference>
<dbReference type="EMBL" id="NBVN01000004">
    <property type="protein sequence ID" value="PUA32448.1"/>
    <property type="molecule type" value="Genomic_DNA"/>
</dbReference>
<evidence type="ECO:0000313" key="7">
    <source>
        <dbReference type="EMBL" id="PUA32448.1"/>
    </source>
</evidence>
<comment type="caution">
    <text evidence="7">The sequence shown here is derived from an EMBL/GenBank/DDBJ whole genome shotgun (WGS) entry which is preliminary data.</text>
</comment>
<evidence type="ECO:0000313" key="8">
    <source>
        <dbReference type="Proteomes" id="UP000244093"/>
    </source>
</evidence>
<dbReference type="InterPro" id="IPR048565">
    <property type="entry name" value="S1_RRP4"/>
</dbReference>
<dbReference type="InterPro" id="IPR004088">
    <property type="entry name" value="KH_dom_type_1"/>
</dbReference>
<dbReference type="Proteomes" id="UP000244093">
    <property type="component" value="Unassembled WGS sequence"/>
</dbReference>
<dbReference type="NCBIfam" id="NF003181">
    <property type="entry name" value="PRK04163.1-1"/>
    <property type="match status" value="1"/>
</dbReference>
<keyword evidence="3 5" id="KW-0271">Exosome</keyword>
<dbReference type="InterPro" id="IPR054371">
    <property type="entry name" value="RRP4_N"/>
</dbReference>
<evidence type="ECO:0000256" key="4">
    <source>
        <dbReference type="ARBA" id="ARBA00022884"/>
    </source>
</evidence>
<dbReference type="CDD" id="cd05789">
    <property type="entry name" value="S1_Rrp4"/>
    <property type="match status" value="1"/>
</dbReference>
<sequence length="249" mass="27492">MTQAEQEQKQQSRFLVTPGDKVVEGEYKLLSPLTAYRLGNAYYASVVGLAEVNDAEKTLRVIPLEGFYYPKVGDLVIGIVENVGVTNWEVDIKAPFPGVLYAVDFLGRPVNTAKESLKDYLDVGDVVICKIEAFDRTRDPVLTAKGKDLGKVVKGALVEINPVKIPRVIGKKGSMQSMIENETGCKLVVANNGRILINCEDRAYEDIVVLAIRKIEKEAHTSGLTDRIKEFIALEKVRRGLIGGKEREA</sequence>
<dbReference type="SUPFAM" id="SSF54791">
    <property type="entry name" value="Eukaryotic type KH-domain (KH-domain type I)"/>
    <property type="match status" value="1"/>
</dbReference>
<dbReference type="PANTHER" id="PTHR21321">
    <property type="entry name" value="PNAS-3 RELATED"/>
    <property type="match status" value="1"/>
</dbReference>
<dbReference type="GO" id="GO:0071051">
    <property type="term" value="P:poly(A)-dependent snoRNA 3'-end processing"/>
    <property type="evidence" value="ECO:0007669"/>
    <property type="project" value="TreeGrafter"/>
</dbReference>
<dbReference type="SMART" id="SM00316">
    <property type="entry name" value="S1"/>
    <property type="match status" value="1"/>
</dbReference>
<evidence type="ECO:0000256" key="3">
    <source>
        <dbReference type="ARBA" id="ARBA00022835"/>
    </source>
</evidence>
<dbReference type="Gene3D" id="3.30.1370.10">
    <property type="entry name" value="K Homology domain, type 1"/>
    <property type="match status" value="1"/>
</dbReference>
<evidence type="ECO:0000256" key="2">
    <source>
        <dbReference type="ARBA" id="ARBA00022490"/>
    </source>
</evidence>
<dbReference type="PANTHER" id="PTHR21321:SF4">
    <property type="entry name" value="EXOSOME COMPLEX COMPONENT RRP4"/>
    <property type="match status" value="1"/>
</dbReference>
<dbReference type="Pfam" id="PF21262">
    <property type="entry name" value="RRP40_S1"/>
    <property type="match status" value="1"/>
</dbReference>